<evidence type="ECO:0000256" key="1">
    <source>
        <dbReference type="ARBA" id="ARBA00007825"/>
    </source>
</evidence>
<sequence>MRTRRVSHARRAFLRQSGAVPPTLLLLAFGRPGTSRAATVLPTPACAGDHESTPRQTAGPFFLPRSPERASLLGPGIGGTRIVVTGRVMSTRCQPVPGALLDFWHADDAGDYDVHGYRLRGHQFADSDGRYRLETIVPGVYPGRTRHFHVTVQAPNGRPLTTQMYFPGERQNAQDSLYDRRLLLTIDGDAHAARFDFVLA</sequence>
<dbReference type="SUPFAM" id="SSF49482">
    <property type="entry name" value="Aromatic compound dioxygenase"/>
    <property type="match status" value="1"/>
</dbReference>
<evidence type="ECO:0000313" key="5">
    <source>
        <dbReference type="EMBL" id="SAL34366.1"/>
    </source>
</evidence>
<evidence type="ECO:0000256" key="3">
    <source>
        <dbReference type="ARBA" id="ARBA00023002"/>
    </source>
</evidence>
<protein>
    <submittedName>
        <fullName evidence="5">Protocatechuate 3,4-dioxygenase subunit beta</fullName>
    </submittedName>
</protein>
<accession>A0A158GQI0</accession>
<dbReference type="PANTHER" id="PTHR33711:SF11">
    <property type="entry name" value="DIOXYGENASE"/>
    <property type="match status" value="1"/>
</dbReference>
<dbReference type="Gene3D" id="2.60.130.10">
    <property type="entry name" value="Aromatic compound dioxygenase"/>
    <property type="match status" value="1"/>
</dbReference>
<keyword evidence="3" id="KW-0560">Oxidoreductase</keyword>
<organism evidence="5 6">
    <name type="scientific">Caballeronia humi</name>
    <dbReference type="NCBI Taxonomy" id="326474"/>
    <lineage>
        <taxon>Bacteria</taxon>
        <taxon>Pseudomonadati</taxon>
        <taxon>Pseudomonadota</taxon>
        <taxon>Betaproteobacteria</taxon>
        <taxon>Burkholderiales</taxon>
        <taxon>Burkholderiaceae</taxon>
        <taxon>Caballeronia</taxon>
    </lineage>
</organism>
<dbReference type="RefSeq" id="WP_087667334.1">
    <property type="nucleotide sequence ID" value="NZ_FCNW02000009.1"/>
</dbReference>
<dbReference type="GO" id="GO:0016702">
    <property type="term" value="F:oxidoreductase activity, acting on single donors with incorporation of molecular oxygen, incorporation of two atoms of oxygen"/>
    <property type="evidence" value="ECO:0007669"/>
    <property type="project" value="InterPro"/>
</dbReference>
<dbReference type="InterPro" id="IPR015889">
    <property type="entry name" value="Intradiol_dOase_core"/>
</dbReference>
<name>A0A158GQI0_9BURK</name>
<dbReference type="InterPro" id="IPR050770">
    <property type="entry name" value="Intradiol_RC_Dioxygenase"/>
</dbReference>
<keyword evidence="2" id="KW-0223">Dioxygenase</keyword>
<gene>
    <name evidence="5" type="ORF">AWB65_02366</name>
</gene>
<proteinExistence type="inferred from homology"/>
<dbReference type="PANTHER" id="PTHR33711">
    <property type="entry name" value="DIOXYGENASE, PUTATIVE (AFU_ORTHOLOGUE AFUA_2G02910)-RELATED"/>
    <property type="match status" value="1"/>
</dbReference>
<evidence type="ECO:0000259" key="4">
    <source>
        <dbReference type="Pfam" id="PF00775"/>
    </source>
</evidence>
<dbReference type="GO" id="GO:0008199">
    <property type="term" value="F:ferric iron binding"/>
    <property type="evidence" value="ECO:0007669"/>
    <property type="project" value="InterPro"/>
</dbReference>
<dbReference type="PROSITE" id="PS51318">
    <property type="entry name" value="TAT"/>
    <property type="match status" value="1"/>
</dbReference>
<dbReference type="InterPro" id="IPR000627">
    <property type="entry name" value="Intradiol_dOase_C"/>
</dbReference>
<dbReference type="EMBL" id="FCNW02000009">
    <property type="protein sequence ID" value="SAL34366.1"/>
    <property type="molecule type" value="Genomic_DNA"/>
</dbReference>
<comment type="caution">
    <text evidence="5">The sequence shown here is derived from an EMBL/GenBank/DDBJ whole genome shotgun (WGS) entry which is preliminary data.</text>
</comment>
<feature type="domain" description="Intradiol ring-cleavage dioxygenases" evidence="4">
    <location>
        <begin position="79"/>
        <end position="178"/>
    </location>
</feature>
<dbReference type="Proteomes" id="UP000054977">
    <property type="component" value="Unassembled WGS sequence"/>
</dbReference>
<reference evidence="5" key="1">
    <citation type="submission" date="2016-01" db="EMBL/GenBank/DDBJ databases">
        <authorList>
            <person name="Peeters C."/>
        </authorList>
    </citation>
    <scope>NUCLEOTIDE SEQUENCE [LARGE SCALE GENOMIC DNA]</scope>
    <source>
        <strain evidence="5">LMG 22934</strain>
    </source>
</reference>
<evidence type="ECO:0000256" key="2">
    <source>
        <dbReference type="ARBA" id="ARBA00022964"/>
    </source>
</evidence>
<keyword evidence="6" id="KW-1185">Reference proteome</keyword>
<dbReference type="InterPro" id="IPR006311">
    <property type="entry name" value="TAT_signal"/>
</dbReference>
<comment type="similarity">
    <text evidence="1">Belongs to the intradiol ring-cleavage dioxygenase family.</text>
</comment>
<dbReference type="OrthoDB" id="9805815at2"/>
<evidence type="ECO:0000313" key="6">
    <source>
        <dbReference type="Proteomes" id="UP000054977"/>
    </source>
</evidence>
<dbReference type="AlphaFoldDB" id="A0A158GQI0"/>
<dbReference type="STRING" id="326474.AWB65_02366"/>
<dbReference type="CDD" id="cd00421">
    <property type="entry name" value="intradiol_dioxygenase"/>
    <property type="match status" value="1"/>
</dbReference>
<dbReference type="Pfam" id="PF00775">
    <property type="entry name" value="Dioxygenase_C"/>
    <property type="match status" value="1"/>
</dbReference>